<dbReference type="AlphaFoldDB" id="A0AA38UHM6"/>
<organism evidence="2 3">
    <name type="scientific">Lentinula raphanica</name>
    <dbReference type="NCBI Taxonomy" id="153919"/>
    <lineage>
        <taxon>Eukaryota</taxon>
        <taxon>Fungi</taxon>
        <taxon>Dikarya</taxon>
        <taxon>Basidiomycota</taxon>
        <taxon>Agaricomycotina</taxon>
        <taxon>Agaricomycetes</taxon>
        <taxon>Agaricomycetidae</taxon>
        <taxon>Agaricales</taxon>
        <taxon>Marasmiineae</taxon>
        <taxon>Omphalotaceae</taxon>
        <taxon>Lentinula</taxon>
    </lineage>
</organism>
<evidence type="ECO:0000313" key="3">
    <source>
        <dbReference type="Proteomes" id="UP001163846"/>
    </source>
</evidence>
<dbReference type="EMBL" id="MU806173">
    <property type="protein sequence ID" value="KAJ3838622.1"/>
    <property type="molecule type" value="Genomic_DNA"/>
</dbReference>
<gene>
    <name evidence="2" type="ORF">F5878DRAFT_162606</name>
</gene>
<name>A0AA38UHM6_9AGAR</name>
<sequence length="775" mass="86413">MLRPKTPCQRVTVRYVSSITPKESSRIIHRRMEKAERDERMDLTTALTPPKTEKGGFTRPKDLRASNWFPGGPYVADGKAYEDPSPFAYEPHTVFLLESRYDIKYEVGRVDSPAHIVAVCRAGDFEAVLKMFNSRHSPSDCKQFMDNARWPWLKSKEAKFLKSSDGDVERPETIQDLGDSSAATVGQQAVQDALEQASRDNDDEELRAKKDFRRHLSQTAAVAARVSEEPQLSNIATDIKPLQGKIPFELEFEDGTVAHPSGFVPPTPADKQYDPEYHLSPHPHSRVATELRRRQVETVNEHHSDSLVPRIEQWQALKESKGREGGLMPTLTTGILSGDVSAATEPRDAKIPTEIHGVHNKAIVQPMQHASGFVPPTARMSRGETDARTSVVTRQSTISGETPDAPERPPTFASSDTHHLDEEKTVESLSSAAKHTQALSELREKYFEFIKNEPFWRPLIALTVSTRPIAKTLARLSRGLSQGEPFHSAVTPDDRKARISFASRIRSLRVTRMRTLAIEMAQLLAGARGGPIGVRFDEHSRGRGIDGEGLDQPISWEKRVIGVGIGKWYSLADELVESFKVLAEKEVTEAYESGNNAAAKAPLIIYQFDDYGRPVGEVPEFPWLAMDKMNDEVRMGIQALGMVNKMEKLLSREPPSGKVLSVAIEHANSSSENQKLMNAISDHNNSVLIRFVDDSSLPAKGELRAGCARSALKKRIDSFYREHSDSIALAKTMHVSGVIYPHFEKDRTKAYLSSRETYKLGRASEDDFSNGNTEN</sequence>
<proteinExistence type="predicted"/>
<protein>
    <submittedName>
        <fullName evidence="2">Uncharacterized protein</fullName>
    </submittedName>
</protein>
<feature type="region of interest" description="Disordered" evidence="1">
    <location>
        <begin position="372"/>
        <end position="423"/>
    </location>
</feature>
<evidence type="ECO:0000256" key="1">
    <source>
        <dbReference type="SAM" id="MobiDB-lite"/>
    </source>
</evidence>
<comment type="caution">
    <text evidence="2">The sequence shown here is derived from an EMBL/GenBank/DDBJ whole genome shotgun (WGS) entry which is preliminary data.</text>
</comment>
<feature type="compositionally biased region" description="Polar residues" evidence="1">
    <location>
        <begin position="388"/>
        <end position="400"/>
    </location>
</feature>
<reference evidence="2" key="1">
    <citation type="submission" date="2022-08" db="EMBL/GenBank/DDBJ databases">
        <authorList>
            <consortium name="DOE Joint Genome Institute"/>
            <person name="Min B."/>
            <person name="Riley R."/>
            <person name="Sierra-Patev S."/>
            <person name="Naranjo-Ortiz M."/>
            <person name="Looney B."/>
            <person name="Konkel Z."/>
            <person name="Slot J.C."/>
            <person name="Sakamoto Y."/>
            <person name="Steenwyk J.L."/>
            <person name="Rokas A."/>
            <person name="Carro J."/>
            <person name="Camarero S."/>
            <person name="Ferreira P."/>
            <person name="Molpeceres G."/>
            <person name="Ruiz-Duenas F.J."/>
            <person name="Serrano A."/>
            <person name="Henrissat B."/>
            <person name="Drula E."/>
            <person name="Hughes K.W."/>
            <person name="Mata J.L."/>
            <person name="Ishikawa N.K."/>
            <person name="Vargas-Isla R."/>
            <person name="Ushijima S."/>
            <person name="Smith C.A."/>
            <person name="Ahrendt S."/>
            <person name="Andreopoulos W."/>
            <person name="He G."/>
            <person name="Labutti K."/>
            <person name="Lipzen A."/>
            <person name="Ng V."/>
            <person name="Sandor L."/>
            <person name="Barry K."/>
            <person name="Martinez A.T."/>
            <person name="Xiao Y."/>
            <person name="Gibbons J.G."/>
            <person name="Terashima K."/>
            <person name="Hibbett D.S."/>
            <person name="Grigoriev I.V."/>
        </authorList>
    </citation>
    <scope>NUCLEOTIDE SEQUENCE</scope>
    <source>
        <strain evidence="2">TFB9207</strain>
    </source>
</reference>
<keyword evidence="3" id="KW-1185">Reference proteome</keyword>
<dbReference type="Proteomes" id="UP001163846">
    <property type="component" value="Unassembled WGS sequence"/>
</dbReference>
<accession>A0AA38UHM6</accession>
<evidence type="ECO:0000313" key="2">
    <source>
        <dbReference type="EMBL" id="KAJ3838622.1"/>
    </source>
</evidence>